<evidence type="ECO:0000313" key="1">
    <source>
        <dbReference type="EMBL" id="DAE23904.1"/>
    </source>
</evidence>
<reference evidence="1" key="1">
    <citation type="journal article" date="2021" name="Proc. Natl. Acad. Sci. U.S.A.">
        <title>A Catalog of Tens of Thousands of Viruses from Human Metagenomes Reveals Hidden Associations with Chronic Diseases.</title>
        <authorList>
            <person name="Tisza M.J."/>
            <person name="Buck C.B."/>
        </authorList>
    </citation>
    <scope>NUCLEOTIDE SEQUENCE</scope>
    <source>
        <strain evidence="1">CtoWO12</strain>
    </source>
</reference>
<organism evidence="1">
    <name type="scientific">Siphoviridae sp. ctoWO12</name>
    <dbReference type="NCBI Taxonomy" id="2826461"/>
    <lineage>
        <taxon>Viruses</taxon>
        <taxon>Duplodnaviria</taxon>
        <taxon>Heunggongvirae</taxon>
        <taxon>Uroviricota</taxon>
        <taxon>Caudoviricetes</taxon>
    </lineage>
</organism>
<evidence type="ECO:0008006" key="2">
    <source>
        <dbReference type="Google" id="ProtNLM"/>
    </source>
</evidence>
<accession>A0A8S5QXT9</accession>
<sequence length="555" mass="60750">MQKRTDFKEYAQITFTDGTVLTLDESQFTVTNNSITDGAGLSAVPVGVAVQKIAQLEILNDQEQWDGYDFFGAKIRMYMTFELSSATEKVERGLYTVVTPETWGETVIITAYDDMYKADVKYAPTINFPATIQNMLIDVCNVCGIFLLSTTIPNGSYVVQDQPDSQYTARQIIGYIAMIAGGNARINNAGQLCIIPYSQIRGNEYYREVLTSSVLTDVPEIVLNSWRSVSVEKNDITITGVALKQKTDSGEKTTLNGESGYVITVENPLITGTDTEISTGLFQIAKALTGFTFRKFNGISVSNPLIEFMDFVVVVDRRGRMYKSFITDLTFTFVGSTIVKNASASPVCNEAVYYSASVSSDIRARQLVAEERKAREIAVENLSNALANSSGLYETAKVQPDGSTIYYLHDKPTLSESKTVIKLTADAIGVSTDGGETYPYGFTVTGEMITRILNTEGVNADWIRSGALTIYDNDGNEVFSADLDTKTVNMSSANVTIDGTSINSVFSEQVTKLKIGTINFVRNSTAMQFQDYFLVPNNTKVAFVGSAIVGTSEVE</sequence>
<proteinExistence type="predicted"/>
<dbReference type="EMBL" id="BK015761">
    <property type="protein sequence ID" value="DAE23904.1"/>
    <property type="molecule type" value="Genomic_DNA"/>
</dbReference>
<name>A0A8S5QXT9_9CAUD</name>
<protein>
    <recommendedName>
        <fullName evidence="2">Tail protein</fullName>
    </recommendedName>
</protein>